<sequence length="493" mass="53624">MPAPEQPRPCGLDALADRVRGDLAFLNLPARPWVLPVAGQERPDYDVVIVGAGMLGLAAAAALRFRGIESVICLDRAPKGQEGPWVTYARMNTLRTAKEATGPALGIPSLTFRAWFEAQFGAPAWQDLGRIPRGQWMAYLRWYRDILAIPVRNDCAVTDIAPRADGMTDIAIQGDARPLRARRVVIATGIDGLGAPFIPPVVRTVSRRFYAHSAELLDHEAFRGKRVGVVGAGASAMDNAATALECGAASLDLFVRRDALPSIDKFSGISSDGLVTGYVTLPDALKWRMMRYGLDYPVPAPRDSTRRVFRHPNARMHLSSPILSVEEGEGGIRVTTPHGTTGLDILIFATGFACAPATRPELARIAPLIRLWADHYVPAPDEESSHLGMAPYLGRDFSFQARDPADDEALSRLYCFTFDAVLSHGKLTSGVPALTEAAGRLARGVAASFLREDGKRHLDAFRDYSRPELTGDEWHPTQVVAPLPPVQGKTEHD</sequence>
<evidence type="ECO:0000256" key="2">
    <source>
        <dbReference type="SAM" id="MobiDB-lite"/>
    </source>
</evidence>
<dbReference type="InterPro" id="IPR036188">
    <property type="entry name" value="FAD/NAD-bd_sf"/>
</dbReference>
<organism evidence="3 4">
    <name type="scientific">Gluconacetobacter sacchari</name>
    <dbReference type="NCBI Taxonomy" id="92759"/>
    <lineage>
        <taxon>Bacteria</taxon>
        <taxon>Pseudomonadati</taxon>
        <taxon>Pseudomonadota</taxon>
        <taxon>Alphaproteobacteria</taxon>
        <taxon>Acetobacterales</taxon>
        <taxon>Acetobacteraceae</taxon>
        <taxon>Gluconacetobacter</taxon>
    </lineage>
</organism>
<dbReference type="RefSeq" id="WP_182996505.1">
    <property type="nucleotide sequence ID" value="NZ_JABEQJ010000005.1"/>
</dbReference>
<dbReference type="PRINTS" id="PR00411">
    <property type="entry name" value="PNDRDTASEI"/>
</dbReference>
<name>A0A7W4NKV2_9PROT</name>
<dbReference type="PANTHER" id="PTHR43539:SF91">
    <property type="entry name" value="FAD-DEPENDENT URATE HYDROXYLASE"/>
    <property type="match status" value="1"/>
</dbReference>
<evidence type="ECO:0000313" key="3">
    <source>
        <dbReference type="EMBL" id="MBB2159644.1"/>
    </source>
</evidence>
<dbReference type="Gene3D" id="3.50.50.60">
    <property type="entry name" value="FAD/NAD(P)-binding domain"/>
    <property type="match status" value="1"/>
</dbReference>
<evidence type="ECO:0000256" key="1">
    <source>
        <dbReference type="ARBA" id="ARBA00023002"/>
    </source>
</evidence>
<dbReference type="Proteomes" id="UP000589085">
    <property type="component" value="Unassembled WGS sequence"/>
</dbReference>
<evidence type="ECO:0000313" key="4">
    <source>
        <dbReference type="Proteomes" id="UP000589085"/>
    </source>
</evidence>
<dbReference type="EMBL" id="JABEQJ010000005">
    <property type="protein sequence ID" value="MBB2159644.1"/>
    <property type="molecule type" value="Genomic_DNA"/>
</dbReference>
<dbReference type="AlphaFoldDB" id="A0A7W4NKV2"/>
<dbReference type="Pfam" id="PF13738">
    <property type="entry name" value="Pyr_redox_3"/>
    <property type="match status" value="1"/>
</dbReference>
<dbReference type="PRINTS" id="PR00368">
    <property type="entry name" value="FADPNR"/>
</dbReference>
<gene>
    <name evidence="3" type="ORF">HLH48_05565</name>
</gene>
<dbReference type="PANTHER" id="PTHR43539">
    <property type="entry name" value="FLAVIN-BINDING MONOOXYGENASE-LIKE PROTEIN (AFU_ORTHOLOGUE AFUA_4G09220)"/>
    <property type="match status" value="1"/>
</dbReference>
<feature type="region of interest" description="Disordered" evidence="2">
    <location>
        <begin position="472"/>
        <end position="493"/>
    </location>
</feature>
<keyword evidence="1" id="KW-0560">Oxidoreductase</keyword>
<dbReference type="SUPFAM" id="SSF51905">
    <property type="entry name" value="FAD/NAD(P)-binding domain"/>
    <property type="match status" value="1"/>
</dbReference>
<comment type="caution">
    <text evidence="3">The sequence shown here is derived from an EMBL/GenBank/DDBJ whole genome shotgun (WGS) entry which is preliminary data.</text>
</comment>
<dbReference type="GO" id="GO:0004497">
    <property type="term" value="F:monooxygenase activity"/>
    <property type="evidence" value="ECO:0007669"/>
    <property type="project" value="TreeGrafter"/>
</dbReference>
<dbReference type="GO" id="GO:0050660">
    <property type="term" value="F:flavin adenine dinucleotide binding"/>
    <property type="evidence" value="ECO:0007669"/>
    <property type="project" value="TreeGrafter"/>
</dbReference>
<proteinExistence type="predicted"/>
<protein>
    <submittedName>
        <fullName evidence="3">NAD(P)/FAD-dependent oxidoreductase</fullName>
    </submittedName>
</protein>
<dbReference type="InterPro" id="IPR050982">
    <property type="entry name" value="Auxin_biosynth/cation_transpt"/>
</dbReference>
<accession>A0A7W4NKV2</accession>
<reference evidence="3 4" key="1">
    <citation type="submission" date="2020-04" db="EMBL/GenBank/DDBJ databases">
        <title>Description of novel Gluconacetobacter.</title>
        <authorList>
            <person name="Sombolestani A."/>
        </authorList>
    </citation>
    <scope>NUCLEOTIDE SEQUENCE [LARGE SCALE GENOMIC DNA]</scope>
    <source>
        <strain evidence="3 4">LMG 19747</strain>
    </source>
</reference>